<dbReference type="SUPFAM" id="SSF52540">
    <property type="entry name" value="P-loop containing nucleoside triphosphate hydrolases"/>
    <property type="match status" value="1"/>
</dbReference>
<gene>
    <name evidence="11" type="primary">LOC100215636</name>
</gene>
<evidence type="ECO:0000313" key="10">
    <source>
        <dbReference type="Proteomes" id="UP001652625"/>
    </source>
</evidence>
<dbReference type="CDD" id="cd03223">
    <property type="entry name" value="ABCD_peroxisomal_ALDP"/>
    <property type="match status" value="1"/>
</dbReference>
<sequence>MANSWSKVLSQTNSNLTSKNILLVASIFASTAAVVCGFRWSKKTPKWKNVHSKLHLSDENLKANKGAVDTNFLWQMIKIMKIIIPGPFSKEAARLVFIAFSLLSRTFCDVWMISMTTSIERSIISKDLGSFKDNSINYITAMPLIAFVTQMMKFSIDELKISLRSRITFTLQDRYLDGMNFYKMNNLDGRVINPDQLLTEDLDKFCESFVGLYLKITKPLLDLIMYVKALINTSSYKNPLAIMGYLVISGYLILSGFLLTKLRKPVRQLTSDGQKLEGEFRHANSRIITHCEEIAFYQGQDREKFTLRESFNSLVANKHYMLTFRFLTRMADNIITKHLAKIVTICAMAISFFANNEQHKKNAEYRNNGGEYYTTGKILLKMGDALRRLSLVDRELSRLSGFAMNVASFIDVLNDMKNNCFVRSLVNAEQSKETVDMSCKATFIEKDYVISFDRVPLVTPNGDVLIKELSFEVLSGRNVLVCGPNGCGKSTLFRILGGLWPAYGGSIIKPDAKKLFYVPQRPYMTVGTLRDQIIYPDSVAQMEKKGISDNDLVSLLNLVHLGYILEREGGWASIQDWIDVLSGGEKQRIAMARLFYHAPQFAILDECTSAVSVDVEGYIYAHCREVGITLFTVSHRKSLWKYHEYVLYMDGKGNYKYNPIDESVIEFGS</sequence>
<keyword evidence="10" id="KW-1185">Reference proteome</keyword>
<dbReference type="Gene3D" id="3.40.50.300">
    <property type="entry name" value="P-loop containing nucleotide triphosphate hydrolases"/>
    <property type="match status" value="1"/>
</dbReference>
<dbReference type="InterPro" id="IPR003439">
    <property type="entry name" value="ABC_transporter-like_ATP-bd"/>
</dbReference>
<keyword evidence="2" id="KW-0813">Transport</keyword>
<dbReference type="GO" id="GO:0005524">
    <property type="term" value="F:ATP binding"/>
    <property type="evidence" value="ECO:0007669"/>
    <property type="project" value="UniProtKB-KW"/>
</dbReference>
<dbReference type="InterPro" id="IPR050835">
    <property type="entry name" value="ABC_transporter_sub-D"/>
</dbReference>
<dbReference type="RefSeq" id="XP_065658078.1">
    <property type="nucleotide sequence ID" value="XM_065802006.1"/>
</dbReference>
<accession>A0ABM4C8Y5</accession>
<dbReference type="InterPro" id="IPR003593">
    <property type="entry name" value="AAA+_ATPase"/>
</dbReference>
<comment type="similarity">
    <text evidence="1">Belongs to the ABC transporter superfamily. ABCD family. Peroxisomal fatty acyl CoA transporter (TC 3.A.1.203) subfamily.</text>
</comment>
<dbReference type="Proteomes" id="UP001652625">
    <property type="component" value="Chromosome 07"/>
</dbReference>
<protein>
    <submittedName>
        <fullName evidence="11">ATP-binding cassette sub-family D member 3 isoform X3</fullName>
    </submittedName>
</protein>
<dbReference type="InterPro" id="IPR027417">
    <property type="entry name" value="P-loop_NTPase"/>
</dbReference>
<dbReference type="InterPro" id="IPR011527">
    <property type="entry name" value="ABC1_TM_dom"/>
</dbReference>
<reference evidence="11" key="1">
    <citation type="submission" date="2025-08" db="UniProtKB">
        <authorList>
            <consortium name="RefSeq"/>
        </authorList>
    </citation>
    <scope>IDENTIFICATION</scope>
</reference>
<evidence type="ECO:0000256" key="2">
    <source>
        <dbReference type="ARBA" id="ARBA00022448"/>
    </source>
</evidence>
<proteinExistence type="inferred from homology"/>
<dbReference type="GeneID" id="100215636"/>
<dbReference type="PANTHER" id="PTHR11384">
    <property type="entry name" value="ATP-BINDING CASSETTE, SUB-FAMILY D MEMBER"/>
    <property type="match status" value="1"/>
</dbReference>
<dbReference type="PROSITE" id="PS50893">
    <property type="entry name" value="ABC_TRANSPORTER_2"/>
    <property type="match status" value="1"/>
</dbReference>
<dbReference type="PANTHER" id="PTHR11384:SF62">
    <property type="entry name" value="ATP-BINDING CASSETTE SUB-FAMILY D MEMBER 3"/>
    <property type="match status" value="1"/>
</dbReference>
<evidence type="ECO:0000256" key="1">
    <source>
        <dbReference type="ARBA" id="ARBA00008575"/>
    </source>
</evidence>
<evidence type="ECO:0000256" key="6">
    <source>
        <dbReference type="ARBA" id="ARBA00022989"/>
    </source>
</evidence>
<evidence type="ECO:0000256" key="4">
    <source>
        <dbReference type="ARBA" id="ARBA00022741"/>
    </source>
</evidence>
<dbReference type="PROSITE" id="PS00211">
    <property type="entry name" value="ABC_TRANSPORTER_1"/>
    <property type="match status" value="1"/>
</dbReference>
<keyword evidence="5 11" id="KW-0067">ATP-binding</keyword>
<evidence type="ECO:0000256" key="5">
    <source>
        <dbReference type="ARBA" id="ARBA00022840"/>
    </source>
</evidence>
<evidence type="ECO:0000313" key="11">
    <source>
        <dbReference type="RefSeq" id="XP_065658078.1"/>
    </source>
</evidence>
<evidence type="ECO:0000259" key="9">
    <source>
        <dbReference type="PROSITE" id="PS50893"/>
    </source>
</evidence>
<dbReference type="Pfam" id="PF00005">
    <property type="entry name" value="ABC_tran"/>
    <property type="match status" value="1"/>
</dbReference>
<evidence type="ECO:0000256" key="3">
    <source>
        <dbReference type="ARBA" id="ARBA00022692"/>
    </source>
</evidence>
<evidence type="ECO:0000256" key="7">
    <source>
        <dbReference type="ARBA" id="ARBA00023136"/>
    </source>
</evidence>
<feature type="domain" description="ABC transporter" evidence="9">
    <location>
        <begin position="450"/>
        <end position="667"/>
    </location>
</feature>
<keyword evidence="3 8" id="KW-0812">Transmembrane</keyword>
<name>A0ABM4C8Y5_HYDVU</name>
<dbReference type="Pfam" id="PF06472">
    <property type="entry name" value="ABC_membrane_2"/>
    <property type="match status" value="1"/>
</dbReference>
<keyword evidence="7 8" id="KW-0472">Membrane</keyword>
<dbReference type="InterPro" id="IPR017871">
    <property type="entry name" value="ABC_transporter-like_CS"/>
</dbReference>
<evidence type="ECO:0000256" key="8">
    <source>
        <dbReference type="SAM" id="Phobius"/>
    </source>
</evidence>
<feature type="transmembrane region" description="Helical" evidence="8">
    <location>
        <begin position="240"/>
        <end position="259"/>
    </location>
</feature>
<dbReference type="SMART" id="SM00382">
    <property type="entry name" value="AAA"/>
    <property type="match status" value="1"/>
</dbReference>
<keyword evidence="4" id="KW-0547">Nucleotide-binding</keyword>
<keyword evidence="6 8" id="KW-1133">Transmembrane helix</keyword>
<feature type="transmembrane region" description="Helical" evidence="8">
    <location>
        <begin position="20"/>
        <end position="38"/>
    </location>
</feature>
<organism evidence="10 11">
    <name type="scientific">Hydra vulgaris</name>
    <name type="common">Hydra</name>
    <name type="synonym">Hydra attenuata</name>
    <dbReference type="NCBI Taxonomy" id="6087"/>
    <lineage>
        <taxon>Eukaryota</taxon>
        <taxon>Metazoa</taxon>
        <taxon>Cnidaria</taxon>
        <taxon>Hydrozoa</taxon>
        <taxon>Hydroidolina</taxon>
        <taxon>Anthoathecata</taxon>
        <taxon>Aplanulata</taxon>
        <taxon>Hydridae</taxon>
        <taxon>Hydra</taxon>
    </lineage>
</organism>